<evidence type="ECO:0000313" key="1">
    <source>
        <dbReference type="EMBL" id="PRY47123.1"/>
    </source>
</evidence>
<dbReference type="OrthoDB" id="959478at2"/>
<gene>
    <name evidence="1" type="ORF">CLV58_101189</name>
</gene>
<organism evidence="1 2">
    <name type="scientific">Spirosoma oryzae</name>
    <dbReference type="NCBI Taxonomy" id="1469603"/>
    <lineage>
        <taxon>Bacteria</taxon>
        <taxon>Pseudomonadati</taxon>
        <taxon>Bacteroidota</taxon>
        <taxon>Cytophagia</taxon>
        <taxon>Cytophagales</taxon>
        <taxon>Cytophagaceae</taxon>
        <taxon>Spirosoma</taxon>
    </lineage>
</organism>
<dbReference type="EMBL" id="PVTE01000001">
    <property type="protein sequence ID" value="PRY47123.1"/>
    <property type="molecule type" value="Genomic_DNA"/>
</dbReference>
<dbReference type="RefSeq" id="WP_106135877.1">
    <property type="nucleotide sequence ID" value="NZ_PVTE01000001.1"/>
</dbReference>
<accession>A0A2T0TN98</accession>
<name>A0A2T0TN98_9BACT</name>
<keyword evidence="2" id="KW-1185">Reference proteome</keyword>
<proteinExistence type="predicted"/>
<reference evidence="1 2" key="1">
    <citation type="submission" date="2018-03" db="EMBL/GenBank/DDBJ databases">
        <title>Genomic Encyclopedia of Archaeal and Bacterial Type Strains, Phase II (KMG-II): from individual species to whole genera.</title>
        <authorList>
            <person name="Goeker M."/>
        </authorList>
    </citation>
    <scope>NUCLEOTIDE SEQUENCE [LARGE SCALE GENOMIC DNA]</scope>
    <source>
        <strain evidence="1 2">DSM 28354</strain>
    </source>
</reference>
<dbReference type="Proteomes" id="UP000238375">
    <property type="component" value="Unassembled WGS sequence"/>
</dbReference>
<sequence>MNVTKQFKDYFIPLAKTVPGINYAVLSDGDRMERFLADSRSEDVYPGVFCLRPKCRLSDNGAEQTLGWFDVTFYVFCYCSGLGNYADEDATYDEAERLATEIYKQLRANDGEQILFEEGRSLMLEPVSWLVADACYGYEAKVRFALPINPVIYS</sequence>
<evidence type="ECO:0000313" key="2">
    <source>
        <dbReference type="Proteomes" id="UP000238375"/>
    </source>
</evidence>
<protein>
    <submittedName>
        <fullName evidence="1">Uncharacterized protein</fullName>
    </submittedName>
</protein>
<comment type="caution">
    <text evidence="1">The sequence shown here is derived from an EMBL/GenBank/DDBJ whole genome shotgun (WGS) entry which is preliminary data.</text>
</comment>
<dbReference type="AlphaFoldDB" id="A0A2T0TN98"/>